<dbReference type="GO" id="GO:0004326">
    <property type="term" value="F:tetrahydrofolylpolyglutamate synthase activity"/>
    <property type="evidence" value="ECO:0007669"/>
    <property type="project" value="UniProtKB-EC"/>
</dbReference>
<dbReference type="InterPro" id="IPR036565">
    <property type="entry name" value="Mur-like_cat_sf"/>
</dbReference>
<dbReference type="PROSITE" id="PS01012">
    <property type="entry name" value="FOLYLPOLYGLU_SYNT_2"/>
    <property type="match status" value="1"/>
</dbReference>
<dbReference type="Pfam" id="PF08245">
    <property type="entry name" value="Mur_ligase_M"/>
    <property type="match status" value="1"/>
</dbReference>
<evidence type="ECO:0000256" key="9">
    <source>
        <dbReference type="ARBA" id="ARBA00047493"/>
    </source>
</evidence>
<evidence type="ECO:0000256" key="8">
    <source>
        <dbReference type="ARBA" id="ARBA00022842"/>
    </source>
</evidence>
<comment type="similarity">
    <text evidence="2 10">Belongs to the folylpolyglutamate synthase family.</text>
</comment>
<dbReference type="Proteomes" id="UP000034344">
    <property type="component" value="Unassembled WGS sequence"/>
</dbReference>
<evidence type="ECO:0000256" key="4">
    <source>
        <dbReference type="ARBA" id="ARBA00022598"/>
    </source>
</evidence>
<dbReference type="GO" id="GO:0008841">
    <property type="term" value="F:dihydrofolate synthase activity"/>
    <property type="evidence" value="ECO:0007669"/>
    <property type="project" value="TreeGrafter"/>
</dbReference>
<sequence length="432" mass="48909">MLNRGMYNRIMEQSNNFYQQTLDYLYSFIPEKRKAFTGEAGIRRTKNLLQLLDNPQEKIKVIHIAGTSGKGSTAYLTSLLLAQQGFKTGLQVSPHLLDIRERFQINSVLISKEKFTLYTAEIIPLIEKCKVTQWGKLTFFEINVCLAFYIFYKEKVDYAVMETGLGGLFDATNVVQNPGKLALLTKIGLDHMSVLGRTLSDIASQKAGIIRKGNTAITVQQKPTVMNVFHSISKKQHAVLNVLQKNINYKNINISKKGIEFDIKYKDLECKNLILSLIGNYQAENASIALAALYELSQQYNFKINKQKIYLAFGNANFKGRFEVRKIANKEIVLDGSHNPQKIKAFISSLLRIYPGRQFDFLLSFSEGKNQIVTMAGMLKLIIPNANKIYISSFVLEGNDLLHQSVDTEKIASVLRKLGFHNYPILLRFAAP</sequence>
<dbReference type="PIRSF" id="PIRSF001563">
    <property type="entry name" value="Folylpolyglu_synth"/>
    <property type="match status" value="1"/>
</dbReference>
<dbReference type="InterPro" id="IPR036615">
    <property type="entry name" value="Mur_ligase_C_dom_sf"/>
</dbReference>
<name>A0A0G0HCQ0_9BACT</name>
<gene>
    <name evidence="12" type="ORF">US11_C0005G0032</name>
</gene>
<keyword evidence="5" id="KW-0479">Metal-binding</keyword>
<evidence type="ECO:0000256" key="5">
    <source>
        <dbReference type="ARBA" id="ARBA00022723"/>
    </source>
</evidence>
<keyword evidence="7 10" id="KW-0067">ATP-binding</keyword>
<dbReference type="PANTHER" id="PTHR11136">
    <property type="entry name" value="FOLYLPOLYGLUTAMATE SYNTHASE-RELATED"/>
    <property type="match status" value="1"/>
</dbReference>
<evidence type="ECO:0000256" key="2">
    <source>
        <dbReference type="ARBA" id="ARBA00008276"/>
    </source>
</evidence>
<dbReference type="Gene3D" id="3.40.1190.10">
    <property type="entry name" value="Mur-like, catalytic domain"/>
    <property type="match status" value="1"/>
</dbReference>
<evidence type="ECO:0000256" key="10">
    <source>
        <dbReference type="PIRNR" id="PIRNR001563"/>
    </source>
</evidence>
<dbReference type="SUPFAM" id="SSF53244">
    <property type="entry name" value="MurD-like peptide ligases, peptide-binding domain"/>
    <property type="match status" value="1"/>
</dbReference>
<dbReference type="InterPro" id="IPR013221">
    <property type="entry name" value="Mur_ligase_cen"/>
</dbReference>
<reference evidence="12 13" key="1">
    <citation type="journal article" date="2015" name="Nature">
        <title>rRNA introns, odd ribosomes, and small enigmatic genomes across a large radiation of phyla.</title>
        <authorList>
            <person name="Brown C.T."/>
            <person name="Hug L.A."/>
            <person name="Thomas B.C."/>
            <person name="Sharon I."/>
            <person name="Castelle C.J."/>
            <person name="Singh A."/>
            <person name="Wilkins M.J."/>
            <person name="Williams K.H."/>
            <person name="Banfield J.F."/>
        </authorList>
    </citation>
    <scope>NUCLEOTIDE SEQUENCE [LARGE SCALE GENOMIC DNA]</scope>
</reference>
<proteinExistence type="inferred from homology"/>
<dbReference type="EMBL" id="LBRS01000005">
    <property type="protein sequence ID" value="KKQ01676.1"/>
    <property type="molecule type" value="Genomic_DNA"/>
</dbReference>
<dbReference type="GO" id="GO:0005737">
    <property type="term" value="C:cytoplasm"/>
    <property type="evidence" value="ECO:0007669"/>
    <property type="project" value="TreeGrafter"/>
</dbReference>
<dbReference type="STRING" id="1618480.US11_C0005G0032"/>
<keyword evidence="4 10" id="KW-0436">Ligase</keyword>
<organism evidence="12 13">
    <name type="scientific">Candidatus Roizmanbacteria bacterium GW2011_GWA2_36_23</name>
    <dbReference type="NCBI Taxonomy" id="1618480"/>
    <lineage>
        <taxon>Bacteria</taxon>
        <taxon>Candidatus Roizmaniibacteriota</taxon>
    </lineage>
</organism>
<evidence type="ECO:0000256" key="7">
    <source>
        <dbReference type="ARBA" id="ARBA00022840"/>
    </source>
</evidence>
<dbReference type="NCBIfam" id="TIGR01499">
    <property type="entry name" value="folC"/>
    <property type="match status" value="1"/>
</dbReference>
<feature type="domain" description="Mur ligase central" evidence="11">
    <location>
        <begin position="64"/>
        <end position="292"/>
    </location>
</feature>
<evidence type="ECO:0000259" key="11">
    <source>
        <dbReference type="Pfam" id="PF08245"/>
    </source>
</evidence>
<dbReference type="GO" id="GO:0005524">
    <property type="term" value="F:ATP binding"/>
    <property type="evidence" value="ECO:0007669"/>
    <property type="project" value="UniProtKB-KW"/>
</dbReference>
<accession>A0A0G0HCQ0</accession>
<dbReference type="SUPFAM" id="SSF53623">
    <property type="entry name" value="MurD-like peptide ligases, catalytic domain"/>
    <property type="match status" value="1"/>
</dbReference>
<dbReference type="Gene3D" id="3.90.190.20">
    <property type="entry name" value="Mur ligase, C-terminal domain"/>
    <property type="match status" value="1"/>
</dbReference>
<evidence type="ECO:0000256" key="6">
    <source>
        <dbReference type="ARBA" id="ARBA00022741"/>
    </source>
</evidence>
<evidence type="ECO:0000256" key="1">
    <source>
        <dbReference type="ARBA" id="ARBA00001946"/>
    </source>
</evidence>
<dbReference type="InterPro" id="IPR001645">
    <property type="entry name" value="Folylpolyglutamate_synth"/>
</dbReference>
<dbReference type="InterPro" id="IPR018109">
    <property type="entry name" value="Folylpolyglutamate_synth_CS"/>
</dbReference>
<comment type="caution">
    <text evidence="12">The sequence shown here is derived from an EMBL/GenBank/DDBJ whole genome shotgun (WGS) entry which is preliminary data.</text>
</comment>
<comment type="catalytic activity">
    <reaction evidence="9">
        <text>(6S)-5,6,7,8-tetrahydrofolyl-(gamma-L-Glu)(n) + L-glutamate + ATP = (6S)-5,6,7,8-tetrahydrofolyl-(gamma-L-Glu)(n+1) + ADP + phosphate + H(+)</text>
        <dbReference type="Rhea" id="RHEA:10580"/>
        <dbReference type="Rhea" id="RHEA-COMP:14738"/>
        <dbReference type="Rhea" id="RHEA-COMP:14740"/>
        <dbReference type="ChEBI" id="CHEBI:15378"/>
        <dbReference type="ChEBI" id="CHEBI:29985"/>
        <dbReference type="ChEBI" id="CHEBI:30616"/>
        <dbReference type="ChEBI" id="CHEBI:43474"/>
        <dbReference type="ChEBI" id="CHEBI:141005"/>
        <dbReference type="ChEBI" id="CHEBI:456216"/>
        <dbReference type="EC" id="6.3.2.17"/>
    </reaction>
</comment>
<dbReference type="AlphaFoldDB" id="A0A0G0HCQ0"/>
<keyword evidence="6 10" id="KW-0547">Nucleotide-binding</keyword>
<dbReference type="PANTHER" id="PTHR11136:SF0">
    <property type="entry name" value="DIHYDROFOLATE SYNTHETASE-RELATED"/>
    <property type="match status" value="1"/>
</dbReference>
<comment type="cofactor">
    <cofactor evidence="1">
        <name>Mg(2+)</name>
        <dbReference type="ChEBI" id="CHEBI:18420"/>
    </cofactor>
</comment>
<evidence type="ECO:0000313" key="13">
    <source>
        <dbReference type="Proteomes" id="UP000034344"/>
    </source>
</evidence>
<evidence type="ECO:0000256" key="3">
    <source>
        <dbReference type="ARBA" id="ARBA00013025"/>
    </source>
</evidence>
<dbReference type="EC" id="6.3.2.17" evidence="3"/>
<dbReference type="FunFam" id="3.40.1190.10:FF:000011">
    <property type="entry name" value="Folylpolyglutamate synthase/dihydrofolate synthase"/>
    <property type="match status" value="1"/>
</dbReference>
<evidence type="ECO:0000313" key="12">
    <source>
        <dbReference type="EMBL" id="KKQ01676.1"/>
    </source>
</evidence>
<dbReference type="GO" id="GO:0046872">
    <property type="term" value="F:metal ion binding"/>
    <property type="evidence" value="ECO:0007669"/>
    <property type="project" value="UniProtKB-KW"/>
</dbReference>
<protein>
    <recommendedName>
        <fullName evidence="3">tetrahydrofolate synthase</fullName>
        <ecNumber evidence="3">6.3.2.17</ecNumber>
    </recommendedName>
</protein>
<keyword evidence="8" id="KW-0460">Magnesium</keyword>